<dbReference type="EMBL" id="CAUJNA010001913">
    <property type="protein sequence ID" value="CAJ1389657.1"/>
    <property type="molecule type" value="Genomic_DNA"/>
</dbReference>
<keyword evidence="2" id="KW-0472">Membrane</keyword>
<evidence type="ECO:0000313" key="3">
    <source>
        <dbReference type="EMBL" id="CAJ1389657.1"/>
    </source>
</evidence>
<protein>
    <submittedName>
        <fullName evidence="3">Uncharacterized protein</fullName>
    </submittedName>
</protein>
<feature type="compositionally biased region" description="Basic and acidic residues" evidence="1">
    <location>
        <begin position="1"/>
        <end position="11"/>
    </location>
</feature>
<evidence type="ECO:0000256" key="2">
    <source>
        <dbReference type="SAM" id="Phobius"/>
    </source>
</evidence>
<dbReference type="EMBL" id="CAUJNA010003301">
    <property type="protein sequence ID" value="CAJ1398471.1"/>
    <property type="molecule type" value="Genomic_DNA"/>
</dbReference>
<organism evidence="3 5">
    <name type="scientific">Effrenium voratum</name>
    <dbReference type="NCBI Taxonomy" id="2562239"/>
    <lineage>
        <taxon>Eukaryota</taxon>
        <taxon>Sar</taxon>
        <taxon>Alveolata</taxon>
        <taxon>Dinophyceae</taxon>
        <taxon>Suessiales</taxon>
        <taxon>Symbiodiniaceae</taxon>
        <taxon>Effrenium</taxon>
    </lineage>
</organism>
<feature type="compositionally biased region" description="Low complexity" evidence="1">
    <location>
        <begin position="24"/>
        <end position="53"/>
    </location>
</feature>
<dbReference type="Proteomes" id="UP001178507">
    <property type="component" value="Unassembled WGS sequence"/>
</dbReference>
<proteinExistence type="predicted"/>
<comment type="caution">
    <text evidence="3">The sequence shown here is derived from an EMBL/GenBank/DDBJ whole genome shotgun (WGS) entry which is preliminary data.</text>
</comment>
<evidence type="ECO:0000313" key="4">
    <source>
        <dbReference type="EMBL" id="CAJ1398471.1"/>
    </source>
</evidence>
<evidence type="ECO:0000256" key="1">
    <source>
        <dbReference type="SAM" id="MobiDB-lite"/>
    </source>
</evidence>
<sequence length="118" mass="12315">MERGEHHEHGGVAEQLPEQADVTDAAGEASEAADVGGEGSEGSAEAEAADEAGSASTACCSLADAVADEAAFADAALVQLANMRRLLQKEIVRSAVTATFTNVAAFLLGMWVQWRRRR</sequence>
<feature type="region of interest" description="Disordered" evidence="1">
    <location>
        <begin position="1"/>
        <end position="53"/>
    </location>
</feature>
<dbReference type="AlphaFoldDB" id="A0AA36IKV0"/>
<keyword evidence="2" id="KW-0812">Transmembrane</keyword>
<feature type="transmembrane region" description="Helical" evidence="2">
    <location>
        <begin position="91"/>
        <end position="112"/>
    </location>
</feature>
<gene>
    <name evidence="3" type="ORF">EVOR1521_LOCUS15231</name>
    <name evidence="4" type="ORF">EVOR1521_LOCUS22264</name>
</gene>
<keyword evidence="5" id="KW-1185">Reference proteome</keyword>
<evidence type="ECO:0000313" key="5">
    <source>
        <dbReference type="Proteomes" id="UP001178507"/>
    </source>
</evidence>
<accession>A0AA36IKV0</accession>
<reference evidence="3" key="1">
    <citation type="submission" date="2023-08" db="EMBL/GenBank/DDBJ databases">
        <authorList>
            <person name="Chen Y."/>
            <person name="Shah S."/>
            <person name="Dougan E. K."/>
            <person name="Thang M."/>
            <person name="Chan C."/>
        </authorList>
    </citation>
    <scope>NUCLEOTIDE SEQUENCE</scope>
</reference>
<keyword evidence="2" id="KW-1133">Transmembrane helix</keyword>
<name>A0AA36IKV0_9DINO</name>